<feature type="chain" id="PRO_5032343587" evidence="5">
    <location>
        <begin position="25"/>
        <end position="270"/>
    </location>
</feature>
<dbReference type="PROSITE" id="PS01039">
    <property type="entry name" value="SBP_BACTERIAL_3"/>
    <property type="match status" value="1"/>
</dbReference>
<gene>
    <name evidence="8" type="ORF">skT53_28700</name>
</gene>
<dbReference type="GO" id="GO:0030313">
    <property type="term" value="C:cell envelope"/>
    <property type="evidence" value="ECO:0007669"/>
    <property type="project" value="UniProtKB-SubCell"/>
</dbReference>
<evidence type="ECO:0000256" key="3">
    <source>
        <dbReference type="ARBA" id="ARBA00022729"/>
    </source>
</evidence>
<sequence>MQMKRGFALTVASLLLGTTLTACGGGNVGQAPAPNNGGGSAPQAKEYVVGTDAAYAPFESETEKKEIVGFDIDLLKAVADKAGFKVKFVNTPWEGIFTALQNGERDMLISAITITDDRKKDMDFSDPYFEAKQLIAVSKDSKIAKFDDLKGKKVGVQTGTTGDEVVTKLLGKDSPDIKRFESTPLALKELQNGGVEAVVADNGVVINYVKNNTAQGFKMVDDPAFEKEYYGIAVKKGNTDVLNKVNDGLKKIKSDGTYDKIYEQYFGKKQ</sequence>
<name>A0A7I8DCR2_9BACL</name>
<organism evidence="8 9">
    <name type="scientific">Effusibacillus dendaii</name>
    <dbReference type="NCBI Taxonomy" id="2743772"/>
    <lineage>
        <taxon>Bacteria</taxon>
        <taxon>Bacillati</taxon>
        <taxon>Bacillota</taxon>
        <taxon>Bacilli</taxon>
        <taxon>Bacillales</taxon>
        <taxon>Alicyclobacillaceae</taxon>
        <taxon>Effusibacillus</taxon>
    </lineage>
</organism>
<evidence type="ECO:0000259" key="6">
    <source>
        <dbReference type="SMART" id="SM00062"/>
    </source>
</evidence>
<dbReference type="Gene3D" id="3.40.190.10">
    <property type="entry name" value="Periplasmic binding protein-like II"/>
    <property type="match status" value="2"/>
</dbReference>
<protein>
    <submittedName>
        <fullName evidence="8">Basic amino acid ABC transporter substrate-binding protein</fullName>
    </submittedName>
</protein>
<accession>A0A7I8DCR2</accession>
<dbReference type="RefSeq" id="WP_226375234.1">
    <property type="nucleotide sequence ID" value="NZ_AP023366.1"/>
</dbReference>
<dbReference type="PROSITE" id="PS51257">
    <property type="entry name" value="PROKAR_LIPOPROTEIN"/>
    <property type="match status" value="1"/>
</dbReference>
<dbReference type="InterPro" id="IPR018313">
    <property type="entry name" value="SBP_3_CS"/>
</dbReference>
<proteinExistence type="inferred from homology"/>
<comment type="subcellular location">
    <subcellularLocation>
        <location evidence="1">Cell envelope</location>
    </subcellularLocation>
</comment>
<dbReference type="KEGG" id="eff:skT53_28700"/>
<dbReference type="Pfam" id="PF00497">
    <property type="entry name" value="SBP_bac_3"/>
    <property type="match status" value="1"/>
</dbReference>
<dbReference type="SUPFAM" id="SSF53850">
    <property type="entry name" value="Periplasmic binding protein-like II"/>
    <property type="match status" value="1"/>
</dbReference>
<feature type="signal peptide" evidence="5">
    <location>
        <begin position="1"/>
        <end position="24"/>
    </location>
</feature>
<dbReference type="GO" id="GO:0015276">
    <property type="term" value="F:ligand-gated monoatomic ion channel activity"/>
    <property type="evidence" value="ECO:0007669"/>
    <property type="project" value="InterPro"/>
</dbReference>
<dbReference type="InterPro" id="IPR001320">
    <property type="entry name" value="Iontro_rcpt_C"/>
</dbReference>
<dbReference type="EMBL" id="AP023366">
    <property type="protein sequence ID" value="BCJ87885.1"/>
    <property type="molecule type" value="Genomic_DNA"/>
</dbReference>
<dbReference type="SMART" id="SM00062">
    <property type="entry name" value="PBPb"/>
    <property type="match status" value="1"/>
</dbReference>
<feature type="domain" description="Solute-binding protein family 3/N-terminal" evidence="6">
    <location>
        <begin position="46"/>
        <end position="269"/>
    </location>
</feature>
<dbReference type="Proteomes" id="UP000593802">
    <property type="component" value="Chromosome"/>
</dbReference>
<dbReference type="CDD" id="cd13624">
    <property type="entry name" value="PBP2_Arg_Lys_His"/>
    <property type="match status" value="1"/>
</dbReference>
<evidence type="ECO:0000313" key="9">
    <source>
        <dbReference type="Proteomes" id="UP000593802"/>
    </source>
</evidence>
<evidence type="ECO:0000256" key="5">
    <source>
        <dbReference type="SAM" id="SignalP"/>
    </source>
</evidence>
<evidence type="ECO:0000259" key="7">
    <source>
        <dbReference type="SMART" id="SM00079"/>
    </source>
</evidence>
<evidence type="ECO:0000313" key="8">
    <source>
        <dbReference type="EMBL" id="BCJ87885.1"/>
    </source>
</evidence>
<feature type="domain" description="Ionotropic glutamate receptor C-terminal" evidence="7">
    <location>
        <begin position="46"/>
        <end position="268"/>
    </location>
</feature>
<comment type="similarity">
    <text evidence="2 4">Belongs to the bacterial solute-binding protein 3 family.</text>
</comment>
<reference evidence="8 9" key="1">
    <citation type="submission" date="2020-08" db="EMBL/GenBank/DDBJ databases">
        <title>Complete Genome Sequence of Effusibacillus dendaii Strain skT53, Isolated from Farmland soil.</title>
        <authorList>
            <person name="Konishi T."/>
            <person name="Kawasaki H."/>
        </authorList>
    </citation>
    <scope>NUCLEOTIDE SEQUENCE [LARGE SCALE GENOMIC DNA]</scope>
    <source>
        <strain evidence="9">skT53</strain>
    </source>
</reference>
<dbReference type="SMART" id="SM00079">
    <property type="entry name" value="PBPe"/>
    <property type="match status" value="1"/>
</dbReference>
<evidence type="ECO:0000256" key="4">
    <source>
        <dbReference type="RuleBase" id="RU003744"/>
    </source>
</evidence>
<dbReference type="PANTHER" id="PTHR35936:SF17">
    <property type="entry name" value="ARGININE-BINDING EXTRACELLULAR PROTEIN ARTP"/>
    <property type="match status" value="1"/>
</dbReference>
<evidence type="ECO:0000256" key="2">
    <source>
        <dbReference type="ARBA" id="ARBA00010333"/>
    </source>
</evidence>
<dbReference type="PANTHER" id="PTHR35936">
    <property type="entry name" value="MEMBRANE-BOUND LYTIC MUREIN TRANSGLYCOSYLASE F"/>
    <property type="match status" value="1"/>
</dbReference>
<keyword evidence="9" id="KW-1185">Reference proteome</keyword>
<keyword evidence="3 5" id="KW-0732">Signal</keyword>
<evidence type="ECO:0000256" key="1">
    <source>
        <dbReference type="ARBA" id="ARBA00004196"/>
    </source>
</evidence>
<dbReference type="GO" id="GO:0016020">
    <property type="term" value="C:membrane"/>
    <property type="evidence" value="ECO:0007669"/>
    <property type="project" value="InterPro"/>
</dbReference>
<dbReference type="InterPro" id="IPR001638">
    <property type="entry name" value="Solute-binding_3/MltF_N"/>
</dbReference>
<dbReference type="AlphaFoldDB" id="A0A7I8DCR2"/>